<evidence type="ECO:0000313" key="5">
    <source>
        <dbReference type="EMBL" id="CAG8756102.1"/>
    </source>
</evidence>
<dbReference type="GO" id="GO:0030488">
    <property type="term" value="P:tRNA methylation"/>
    <property type="evidence" value="ECO:0007669"/>
    <property type="project" value="TreeGrafter"/>
</dbReference>
<evidence type="ECO:0000259" key="4">
    <source>
        <dbReference type="Pfam" id="PF01134"/>
    </source>
</evidence>
<keyword evidence="6" id="KW-1185">Reference proteome</keyword>
<evidence type="ECO:0000256" key="3">
    <source>
        <dbReference type="ARBA" id="ARBA00022827"/>
    </source>
</evidence>
<dbReference type="GO" id="GO:0005829">
    <property type="term" value="C:cytosol"/>
    <property type="evidence" value="ECO:0007669"/>
    <property type="project" value="TreeGrafter"/>
</dbReference>
<dbReference type="Gene3D" id="3.50.50.60">
    <property type="entry name" value="FAD/NAD(P)-binding domain"/>
    <property type="match status" value="1"/>
</dbReference>
<reference evidence="5" key="1">
    <citation type="submission" date="2021-06" db="EMBL/GenBank/DDBJ databases">
        <authorList>
            <person name="Kallberg Y."/>
            <person name="Tangrot J."/>
            <person name="Rosling A."/>
        </authorList>
    </citation>
    <scope>NUCLEOTIDE SEQUENCE</scope>
    <source>
        <strain evidence="5">IN212</strain>
    </source>
</reference>
<dbReference type="PANTHER" id="PTHR11806:SF0">
    <property type="entry name" value="PROTEIN MTO1 HOMOLOG, MITOCHONDRIAL"/>
    <property type="match status" value="1"/>
</dbReference>
<dbReference type="GO" id="GO:0002098">
    <property type="term" value="P:tRNA wobble uridine modification"/>
    <property type="evidence" value="ECO:0007669"/>
    <property type="project" value="TreeGrafter"/>
</dbReference>
<evidence type="ECO:0000256" key="1">
    <source>
        <dbReference type="ARBA" id="ARBA00001974"/>
    </source>
</evidence>
<evidence type="ECO:0000313" key="6">
    <source>
        <dbReference type="Proteomes" id="UP000789396"/>
    </source>
</evidence>
<proteinExistence type="predicted"/>
<keyword evidence="2" id="KW-0285">Flavoprotein</keyword>
<gene>
    <name evidence="5" type="ORF">RFULGI_LOCUS13959</name>
</gene>
<dbReference type="InterPro" id="IPR002218">
    <property type="entry name" value="MnmG-rel"/>
</dbReference>
<sequence length="45" mass="4894">LISNLFTAGQINGTTDYEEATAQGIIARINAHQKLKNLPSLILKI</sequence>
<feature type="non-terminal residue" evidence="5">
    <location>
        <position position="1"/>
    </location>
</feature>
<dbReference type="EMBL" id="CAJVPZ010038731">
    <property type="protein sequence ID" value="CAG8756102.1"/>
    <property type="molecule type" value="Genomic_DNA"/>
</dbReference>
<comment type="cofactor">
    <cofactor evidence="1">
        <name>FAD</name>
        <dbReference type="ChEBI" id="CHEBI:57692"/>
    </cofactor>
</comment>
<keyword evidence="3" id="KW-0274">FAD</keyword>
<dbReference type="AlphaFoldDB" id="A0A9N9NSF1"/>
<accession>A0A9N9NSF1</accession>
<name>A0A9N9NSF1_9GLOM</name>
<comment type="caution">
    <text evidence="5">The sequence shown here is derived from an EMBL/GenBank/DDBJ whole genome shotgun (WGS) entry which is preliminary data.</text>
</comment>
<dbReference type="GO" id="GO:0050660">
    <property type="term" value="F:flavin adenine dinucleotide binding"/>
    <property type="evidence" value="ECO:0007669"/>
    <property type="project" value="InterPro"/>
</dbReference>
<dbReference type="InterPro" id="IPR040131">
    <property type="entry name" value="MnmG_N"/>
</dbReference>
<organism evidence="5 6">
    <name type="scientific">Racocetra fulgida</name>
    <dbReference type="NCBI Taxonomy" id="60492"/>
    <lineage>
        <taxon>Eukaryota</taxon>
        <taxon>Fungi</taxon>
        <taxon>Fungi incertae sedis</taxon>
        <taxon>Mucoromycota</taxon>
        <taxon>Glomeromycotina</taxon>
        <taxon>Glomeromycetes</taxon>
        <taxon>Diversisporales</taxon>
        <taxon>Gigasporaceae</taxon>
        <taxon>Racocetra</taxon>
    </lineage>
</organism>
<protein>
    <submittedName>
        <fullName evidence="5">18013_t:CDS:1</fullName>
    </submittedName>
</protein>
<dbReference type="InterPro" id="IPR036188">
    <property type="entry name" value="FAD/NAD-bd_sf"/>
</dbReference>
<dbReference type="OrthoDB" id="3329at2759"/>
<evidence type="ECO:0000256" key="2">
    <source>
        <dbReference type="ARBA" id="ARBA00022630"/>
    </source>
</evidence>
<dbReference type="Pfam" id="PF01134">
    <property type="entry name" value="GIDA"/>
    <property type="match status" value="1"/>
</dbReference>
<dbReference type="PANTHER" id="PTHR11806">
    <property type="entry name" value="GLUCOSE INHIBITED DIVISION PROTEIN A"/>
    <property type="match status" value="1"/>
</dbReference>
<feature type="domain" description="MnmG N-terminal" evidence="4">
    <location>
        <begin position="2"/>
        <end position="38"/>
    </location>
</feature>
<dbReference type="Proteomes" id="UP000789396">
    <property type="component" value="Unassembled WGS sequence"/>
</dbReference>
<feature type="non-terminal residue" evidence="5">
    <location>
        <position position="45"/>
    </location>
</feature>